<reference evidence="2" key="1">
    <citation type="journal article" date="2015" name="Front. Microbiol.">
        <title>Combining genomic sequencing methods to explore viral diversity and reveal potential virus-host interactions.</title>
        <authorList>
            <person name="Chow C.E."/>
            <person name="Winget D.M."/>
            <person name="White R.A.III."/>
            <person name="Hallam S.J."/>
            <person name="Suttle C.A."/>
        </authorList>
    </citation>
    <scope>NUCLEOTIDE SEQUENCE</scope>
    <source>
        <strain evidence="2">Oxic1_1</strain>
    </source>
</reference>
<dbReference type="Pfam" id="PF24746">
    <property type="entry name" value="DUF7694"/>
    <property type="match status" value="1"/>
</dbReference>
<evidence type="ECO:0000259" key="1">
    <source>
        <dbReference type="Pfam" id="PF24746"/>
    </source>
</evidence>
<protein>
    <recommendedName>
        <fullName evidence="1">DUF7694 domain-containing protein</fullName>
    </recommendedName>
</protein>
<reference evidence="2" key="2">
    <citation type="submission" date="2015-03" db="EMBL/GenBank/DDBJ databases">
        <authorList>
            <person name="Chow C.-E.T."/>
            <person name="Winget D.M."/>
            <person name="White R.A.III."/>
            <person name="Hallam S.J."/>
            <person name="Suttle C.A."/>
        </authorList>
    </citation>
    <scope>NUCLEOTIDE SEQUENCE</scope>
    <source>
        <strain evidence="2">Oxic1_1</strain>
    </source>
</reference>
<name>A0A0F7L7R7_9VIRU</name>
<proteinExistence type="predicted"/>
<organism evidence="2">
    <name type="scientific">uncultured marine virus</name>
    <dbReference type="NCBI Taxonomy" id="186617"/>
    <lineage>
        <taxon>Viruses</taxon>
        <taxon>environmental samples</taxon>
    </lineage>
</organism>
<sequence length="123" mass="14181">MRDLNLLDIYRDRSSAVIQLFGHAGDDANGFFHIPSPTDTSYMKVLASSGEGWEHVSVSRVNRCPNWPEMEHVKHLFFRDDETAMQLHVPPENHINVHPYCLHIWRPSDPQTPIPLPPEWMVG</sequence>
<accession>A0A0F7L7R7</accession>
<dbReference type="InterPro" id="IPR056111">
    <property type="entry name" value="DUF7694"/>
</dbReference>
<feature type="domain" description="DUF7694" evidence="1">
    <location>
        <begin position="46"/>
        <end position="108"/>
    </location>
</feature>
<dbReference type="EMBL" id="KR029596">
    <property type="protein sequence ID" value="AKH47593.1"/>
    <property type="molecule type" value="Genomic_DNA"/>
</dbReference>
<evidence type="ECO:0000313" key="2">
    <source>
        <dbReference type="EMBL" id="AKH47593.1"/>
    </source>
</evidence>